<reference evidence="3 4" key="1">
    <citation type="submission" date="2016-04" db="EMBL/GenBank/DDBJ databases">
        <title>Multiple horizontal gene transfer events from other fungi enriched the ability of the initially mycotrophic fungus Trichoderma (Ascomycota) to feed on dead plant biomass.</title>
        <authorList>
            <person name="Atanasova L."/>
            <person name="Chenthamara K."/>
            <person name="Zhang J."/>
            <person name="Grujic M."/>
            <person name="Henrissat B."/>
            <person name="Kuo A."/>
            <person name="Aertz A."/>
            <person name="Salamov A."/>
            <person name="Lipzen A."/>
            <person name="Labutti K."/>
            <person name="Barry K."/>
            <person name="Miao Y."/>
            <person name="Rahimi M.J."/>
            <person name="Shen Q."/>
            <person name="Grigoriev I.V."/>
            <person name="Kubicek C.P."/>
            <person name="Druzhinina I.S."/>
        </authorList>
    </citation>
    <scope>NUCLEOTIDE SEQUENCE [LARGE SCALE GENOMIC DNA]</scope>
    <source>
        <strain evidence="3 4">NJAU 4742</strain>
    </source>
</reference>
<dbReference type="Proteomes" id="UP000191004">
    <property type="component" value="Unassembled WGS sequence"/>
</dbReference>
<evidence type="ECO:0000313" key="3">
    <source>
        <dbReference type="EMBL" id="OPB39558.1"/>
    </source>
</evidence>
<name>A0A1T3CEL4_9HYPO</name>
<comment type="caution">
    <text evidence="3">The sequence shown here is derived from an EMBL/GenBank/DDBJ whole genome shotgun (WGS) entry which is preliminary data.</text>
</comment>
<dbReference type="InterPro" id="IPR018170">
    <property type="entry name" value="Aldo/ket_reductase_CS"/>
</dbReference>
<keyword evidence="1" id="KW-0560">Oxidoreductase</keyword>
<keyword evidence="4" id="KW-1185">Reference proteome</keyword>
<dbReference type="SUPFAM" id="SSF51430">
    <property type="entry name" value="NAD(P)-linked oxidoreductase"/>
    <property type="match status" value="1"/>
</dbReference>
<dbReference type="CDD" id="cd19071">
    <property type="entry name" value="AKR_AKR1-5-like"/>
    <property type="match status" value="1"/>
</dbReference>
<sequence>MELKIRLLLYGTAWKEEKTAHLTETAVLKGFTCIDTANYPTAYDEKLTGDGIAAALKSGIKRSDLFIQTKFAPVWAHRPSKIPFNPHQEIEGQITESVRQSLEHLQVDYLDSLLLHVPFEDDSDNLVAWKVLETFVPHTIRSLGVSNFNLPQLQEVYANATVKPVIVQNRFYKETGFDIDLREFCAERGITYQAYWMLRNNPEILASDILKSVAVKLNVEKELAFYVLILGLGGTQILDGTTNPERMTQDLKTVGEVFGNRERLRELQGDIDEFRQLLSKLSTGAE</sequence>
<dbReference type="InterPro" id="IPR020471">
    <property type="entry name" value="AKR"/>
</dbReference>
<evidence type="ECO:0000259" key="2">
    <source>
        <dbReference type="Pfam" id="PF00248"/>
    </source>
</evidence>
<dbReference type="InterPro" id="IPR023210">
    <property type="entry name" value="NADP_OxRdtase_dom"/>
</dbReference>
<dbReference type="EMBL" id="LVVK01000019">
    <property type="protein sequence ID" value="OPB39558.1"/>
    <property type="molecule type" value="Genomic_DNA"/>
</dbReference>
<dbReference type="PROSITE" id="PS00062">
    <property type="entry name" value="ALDOKETO_REDUCTASE_2"/>
    <property type="match status" value="1"/>
</dbReference>
<evidence type="ECO:0000256" key="1">
    <source>
        <dbReference type="ARBA" id="ARBA00023002"/>
    </source>
</evidence>
<dbReference type="Pfam" id="PF00248">
    <property type="entry name" value="Aldo_ket_red"/>
    <property type="match status" value="1"/>
</dbReference>
<dbReference type="AlphaFoldDB" id="A0A1T3CEL4"/>
<gene>
    <name evidence="3" type="ORF">A0O28_0052640</name>
</gene>
<accession>A0A1T3CEL4</accession>
<protein>
    <recommendedName>
        <fullName evidence="2">NADP-dependent oxidoreductase domain-containing protein</fullName>
    </recommendedName>
</protein>
<evidence type="ECO:0000313" key="4">
    <source>
        <dbReference type="Proteomes" id="UP000191004"/>
    </source>
</evidence>
<dbReference type="InterPro" id="IPR036812">
    <property type="entry name" value="NAD(P)_OxRdtase_dom_sf"/>
</dbReference>
<dbReference type="OrthoDB" id="5357513at2759"/>
<feature type="domain" description="NADP-dependent oxidoreductase" evidence="2">
    <location>
        <begin position="14"/>
        <end position="198"/>
    </location>
</feature>
<organism evidence="3 4">
    <name type="scientific">Trichoderma guizhouense</name>
    <dbReference type="NCBI Taxonomy" id="1491466"/>
    <lineage>
        <taxon>Eukaryota</taxon>
        <taxon>Fungi</taxon>
        <taxon>Dikarya</taxon>
        <taxon>Ascomycota</taxon>
        <taxon>Pezizomycotina</taxon>
        <taxon>Sordariomycetes</taxon>
        <taxon>Hypocreomycetidae</taxon>
        <taxon>Hypocreales</taxon>
        <taxon>Hypocreaceae</taxon>
        <taxon>Trichoderma</taxon>
    </lineage>
</organism>
<proteinExistence type="predicted"/>
<dbReference type="GO" id="GO:0016491">
    <property type="term" value="F:oxidoreductase activity"/>
    <property type="evidence" value="ECO:0007669"/>
    <property type="project" value="UniProtKB-KW"/>
</dbReference>
<dbReference type="PANTHER" id="PTHR11732">
    <property type="entry name" value="ALDO/KETO REDUCTASE"/>
    <property type="match status" value="1"/>
</dbReference>
<dbReference type="PRINTS" id="PR00069">
    <property type="entry name" value="ALDKETRDTASE"/>
</dbReference>
<dbReference type="Gene3D" id="3.20.20.100">
    <property type="entry name" value="NADP-dependent oxidoreductase domain"/>
    <property type="match status" value="1"/>
</dbReference>